<accession>A0A354M4I6</accession>
<organism evidence="4 5">
    <name type="scientific">Coprobacter fastidiosus</name>
    <dbReference type="NCBI Taxonomy" id="1099853"/>
    <lineage>
        <taxon>Bacteria</taxon>
        <taxon>Pseudomonadati</taxon>
        <taxon>Bacteroidota</taxon>
        <taxon>Bacteroidia</taxon>
        <taxon>Bacteroidales</taxon>
        <taxon>Barnesiellaceae</taxon>
        <taxon>Coprobacter</taxon>
    </lineage>
</organism>
<keyword evidence="3" id="KW-0732">Signal</keyword>
<dbReference type="Gene3D" id="2.160.20.10">
    <property type="entry name" value="Single-stranded right-handed beta-helix, Pectin lyase-like"/>
    <property type="match status" value="1"/>
</dbReference>
<keyword evidence="4" id="KW-0456">Lyase</keyword>
<dbReference type="GO" id="GO:0046872">
    <property type="term" value="F:metal ion binding"/>
    <property type="evidence" value="ECO:0007669"/>
    <property type="project" value="UniProtKB-KW"/>
</dbReference>
<evidence type="ECO:0000256" key="3">
    <source>
        <dbReference type="SAM" id="SignalP"/>
    </source>
</evidence>
<dbReference type="InterPro" id="IPR052063">
    <property type="entry name" value="Polysaccharide_Lyase_1"/>
</dbReference>
<dbReference type="InterPro" id="IPR011050">
    <property type="entry name" value="Pectin_lyase_fold/virulence"/>
</dbReference>
<feature type="chain" id="PRO_5016958165" evidence="3">
    <location>
        <begin position="22"/>
        <end position="477"/>
    </location>
</feature>
<sequence>MTHKIILSICLSLYLSLSIQAQTPAFPGAEGYARYTTTGGRGGAVYHVTSLADTKEPGTLRHAIGKTGPRTIVFDVSGTIELNEPLSINKGDITIAGQTAPGDGICLKNHSLAIKADNVIIRFIRCRLGDQEKDENDALWGRNHKNIIIDHCSMSWSTDECSSFYNNENFTLQWCILSESLRTSIHAKGNHGYGAIWGGQKASFHHNLLACHDSRNPRFCGSRYTNCPDLELVDLRNNVIYNWGSNSGYAAEGGNYNIVNNYYKPGPATLKNRKRIFSPGVDDGKNNQPAGVTGKFYVDGNYMDGAPDVTKNNWKGIEPKPKTMDKDIFKSDTEFPFENTTTHDAQKAFLAVLRYAGASYARDIIDTRVTNETMTGTFKYKGSKGSTGGIIDSQNDVGGYITYQSAPAPKDSDGDGIPDEWEIAHNLNPNDKTDGAKTHSSGYTYLEIYLNSLVEEIVKAGNKNSIISVKEIYPVIK</sequence>
<dbReference type="GO" id="GO:0016829">
    <property type="term" value="F:lyase activity"/>
    <property type="evidence" value="ECO:0007669"/>
    <property type="project" value="UniProtKB-KW"/>
</dbReference>
<evidence type="ECO:0000256" key="1">
    <source>
        <dbReference type="ARBA" id="ARBA00022723"/>
    </source>
</evidence>
<evidence type="ECO:0000313" key="5">
    <source>
        <dbReference type="Proteomes" id="UP000262954"/>
    </source>
</evidence>
<keyword evidence="2" id="KW-0325">Glycoprotein</keyword>
<dbReference type="InterPro" id="IPR012334">
    <property type="entry name" value="Pectin_lyas_fold"/>
</dbReference>
<keyword evidence="1" id="KW-0479">Metal-binding</keyword>
<dbReference type="PANTHER" id="PTHR42970">
    <property type="entry name" value="PECTATE LYASE C-RELATED"/>
    <property type="match status" value="1"/>
</dbReference>
<comment type="caution">
    <text evidence="4">The sequence shown here is derived from an EMBL/GenBank/DDBJ whole genome shotgun (WGS) entry which is preliminary data.</text>
</comment>
<protein>
    <submittedName>
        <fullName evidence="4">Pectate lyase</fullName>
    </submittedName>
</protein>
<gene>
    <name evidence="4" type="ORF">DDY73_10530</name>
</gene>
<dbReference type="EMBL" id="DNWC01000139">
    <property type="protein sequence ID" value="HBJ09425.1"/>
    <property type="molecule type" value="Genomic_DNA"/>
</dbReference>
<evidence type="ECO:0000256" key="2">
    <source>
        <dbReference type="ARBA" id="ARBA00023180"/>
    </source>
</evidence>
<dbReference type="SUPFAM" id="SSF51126">
    <property type="entry name" value="Pectin lyase-like"/>
    <property type="match status" value="1"/>
</dbReference>
<dbReference type="Proteomes" id="UP000262954">
    <property type="component" value="Unassembled WGS sequence"/>
</dbReference>
<reference evidence="4 5" key="1">
    <citation type="journal article" date="2018" name="Nat. Biotechnol.">
        <title>A standardized bacterial taxonomy based on genome phylogeny substantially revises the tree of life.</title>
        <authorList>
            <person name="Parks D.H."/>
            <person name="Chuvochina M."/>
            <person name="Waite D.W."/>
            <person name="Rinke C."/>
            <person name="Skarshewski A."/>
            <person name="Chaumeil P.A."/>
            <person name="Hugenholtz P."/>
        </authorList>
    </citation>
    <scope>NUCLEOTIDE SEQUENCE [LARGE SCALE GENOMIC DNA]</scope>
    <source>
        <strain evidence="4">UBA11482</strain>
    </source>
</reference>
<evidence type="ECO:0000313" key="4">
    <source>
        <dbReference type="EMBL" id="HBJ09425.1"/>
    </source>
</evidence>
<dbReference type="PANTHER" id="PTHR42970:SF1">
    <property type="entry name" value="PECTATE LYASE C-RELATED"/>
    <property type="match status" value="1"/>
</dbReference>
<dbReference type="AlphaFoldDB" id="A0A354M4I6"/>
<proteinExistence type="predicted"/>
<feature type="signal peptide" evidence="3">
    <location>
        <begin position="1"/>
        <end position="21"/>
    </location>
</feature>
<name>A0A354M4I6_9BACT</name>